<feature type="region of interest" description="Disordered" evidence="1">
    <location>
        <begin position="1"/>
        <end position="37"/>
    </location>
</feature>
<reference evidence="2 3" key="1">
    <citation type="journal article" date="2021" name="bioRxiv">
        <title>Chromosome-scale and haplotype-resolved genome assembly of a tetraploid potato cultivar.</title>
        <authorList>
            <person name="Sun H."/>
            <person name="Jiao W.-B."/>
            <person name="Krause K."/>
            <person name="Campoy J.A."/>
            <person name="Goel M."/>
            <person name="Folz-Donahue K."/>
            <person name="Kukat C."/>
            <person name="Huettel B."/>
            <person name="Schneeberger K."/>
        </authorList>
    </citation>
    <scope>NUCLEOTIDE SEQUENCE [LARGE SCALE GENOMIC DNA]</scope>
    <source>
        <strain evidence="2">SolTubOtavaFocal</strain>
        <tissue evidence="2">Leaves</tissue>
    </source>
</reference>
<feature type="compositionally biased region" description="Polar residues" evidence="1">
    <location>
        <begin position="18"/>
        <end position="27"/>
    </location>
</feature>
<organism evidence="2 3">
    <name type="scientific">Solanum tuberosum</name>
    <name type="common">Potato</name>
    <dbReference type="NCBI Taxonomy" id="4113"/>
    <lineage>
        <taxon>Eukaryota</taxon>
        <taxon>Viridiplantae</taxon>
        <taxon>Streptophyta</taxon>
        <taxon>Embryophyta</taxon>
        <taxon>Tracheophyta</taxon>
        <taxon>Spermatophyta</taxon>
        <taxon>Magnoliopsida</taxon>
        <taxon>eudicotyledons</taxon>
        <taxon>Gunneridae</taxon>
        <taxon>Pentapetalae</taxon>
        <taxon>asterids</taxon>
        <taxon>lamiids</taxon>
        <taxon>Solanales</taxon>
        <taxon>Solanaceae</taxon>
        <taxon>Solanoideae</taxon>
        <taxon>Solaneae</taxon>
        <taxon>Solanum</taxon>
    </lineage>
</organism>
<comment type="caution">
    <text evidence="2">The sequence shown here is derived from an EMBL/GenBank/DDBJ whole genome shotgun (WGS) entry which is preliminary data.</text>
</comment>
<sequence length="69" mass="8078">MKYVKLHKFHASQEDELSSGNTTQKNNELADDHDKQRVKRFKAAMQKVILKFESKKSQEENPVRSEKTS</sequence>
<protein>
    <submittedName>
        <fullName evidence="2">Uncharacterized protein</fullName>
    </submittedName>
</protein>
<feature type="compositionally biased region" description="Basic residues" evidence="1">
    <location>
        <begin position="1"/>
        <end position="10"/>
    </location>
</feature>
<dbReference type="EMBL" id="JAIVGD010000003">
    <property type="protein sequence ID" value="KAH0775806.1"/>
    <property type="molecule type" value="Genomic_DNA"/>
</dbReference>
<evidence type="ECO:0000256" key="1">
    <source>
        <dbReference type="SAM" id="MobiDB-lite"/>
    </source>
</evidence>
<proteinExistence type="predicted"/>
<name>A0ABQ7W4X4_SOLTU</name>
<keyword evidence="3" id="KW-1185">Reference proteome</keyword>
<dbReference type="Proteomes" id="UP000826656">
    <property type="component" value="Unassembled WGS sequence"/>
</dbReference>
<gene>
    <name evidence="2" type="ORF">KY290_007217</name>
</gene>
<accession>A0ABQ7W4X4</accession>
<evidence type="ECO:0000313" key="2">
    <source>
        <dbReference type="EMBL" id="KAH0775806.1"/>
    </source>
</evidence>
<evidence type="ECO:0000313" key="3">
    <source>
        <dbReference type="Proteomes" id="UP000826656"/>
    </source>
</evidence>